<evidence type="ECO:0000259" key="3">
    <source>
        <dbReference type="PROSITE" id="PS50940"/>
    </source>
</evidence>
<dbReference type="PROSITE" id="PS50940">
    <property type="entry name" value="CHIT_BIND_II"/>
    <property type="match status" value="1"/>
</dbReference>
<evidence type="ECO:0000256" key="1">
    <source>
        <dbReference type="SAM" id="MobiDB-lite"/>
    </source>
</evidence>
<evidence type="ECO:0000313" key="4">
    <source>
        <dbReference type="RefSeq" id="XP_016991366.1"/>
    </source>
</evidence>
<keyword evidence="2" id="KW-0732">Signal</keyword>
<feature type="signal peptide" evidence="2">
    <location>
        <begin position="1"/>
        <end position="21"/>
    </location>
</feature>
<dbReference type="GeneID" id="108053274"/>
<feature type="chain" id="PRO_5027567660" evidence="2">
    <location>
        <begin position="22"/>
        <end position="293"/>
    </location>
</feature>
<name>A0A6P4G1M1_DRORH</name>
<reference evidence="4" key="1">
    <citation type="submission" date="2025-08" db="UniProtKB">
        <authorList>
            <consortium name="RefSeq"/>
        </authorList>
    </citation>
    <scope>IDENTIFICATION</scope>
</reference>
<gene>
    <name evidence="4" type="primary">LOC108053274</name>
</gene>
<sequence length="293" mass="30897">MKVFMLIAVLVALLAPAVVNASCGQCTDSHSCIGEREFQICFDGVRDQTVNYTCPDDSPICTDYGIICLANGTDTKRGCGDVSKCGICSGTDVFACTSLTTFAICNNGEVSASQLTCSNDYVCSVSKAGAGEPCITRCDSTDDDICDLIVDTDSSTTETTTISPNTTVTEPSTNSTVTEPSTITTVTETTPNSTVTETSTITTVTATETISTTEGTGTTPSFNEVVYCQGISSMGRYPIPNDTACISYIYCILKGGNWAGLLYNCPTDRPFFDADIFNCGTVRPAYANCTNLS</sequence>
<feature type="domain" description="Chitin-binding type-2" evidence="3">
    <location>
        <begin position="225"/>
        <end position="291"/>
    </location>
</feature>
<dbReference type="RefSeq" id="XP_016991366.1">
    <property type="nucleotide sequence ID" value="XM_017135877.1"/>
</dbReference>
<evidence type="ECO:0000256" key="2">
    <source>
        <dbReference type="SAM" id="SignalP"/>
    </source>
</evidence>
<organism evidence="4">
    <name type="scientific">Drosophila rhopaloa</name>
    <name type="common">Fruit fly</name>
    <dbReference type="NCBI Taxonomy" id="1041015"/>
    <lineage>
        <taxon>Eukaryota</taxon>
        <taxon>Metazoa</taxon>
        <taxon>Ecdysozoa</taxon>
        <taxon>Arthropoda</taxon>
        <taxon>Hexapoda</taxon>
        <taxon>Insecta</taxon>
        <taxon>Pterygota</taxon>
        <taxon>Neoptera</taxon>
        <taxon>Endopterygota</taxon>
        <taxon>Diptera</taxon>
        <taxon>Brachycera</taxon>
        <taxon>Muscomorpha</taxon>
        <taxon>Ephydroidea</taxon>
        <taxon>Drosophilidae</taxon>
        <taxon>Drosophila</taxon>
        <taxon>Sophophora</taxon>
    </lineage>
</organism>
<proteinExistence type="predicted"/>
<feature type="region of interest" description="Disordered" evidence="1">
    <location>
        <begin position="157"/>
        <end position="178"/>
    </location>
</feature>
<protein>
    <submittedName>
        <fullName evidence="4">Cell wall integrity and stress response component 2</fullName>
    </submittedName>
</protein>
<accession>A0A6P4G1M1</accession>
<dbReference type="AlphaFoldDB" id="A0A6P4G1M1"/>
<dbReference type="GO" id="GO:0005576">
    <property type="term" value="C:extracellular region"/>
    <property type="evidence" value="ECO:0007669"/>
    <property type="project" value="InterPro"/>
</dbReference>
<dbReference type="InterPro" id="IPR002557">
    <property type="entry name" value="Chitin-bd_dom"/>
</dbReference>
<dbReference type="OrthoDB" id="7862784at2759"/>
<dbReference type="GO" id="GO:0008061">
    <property type="term" value="F:chitin binding"/>
    <property type="evidence" value="ECO:0007669"/>
    <property type="project" value="InterPro"/>
</dbReference>
<dbReference type="RefSeq" id="XP_016991366.2">
    <property type="nucleotide sequence ID" value="XM_017135877.2"/>
</dbReference>